<dbReference type="GO" id="GO:0008967">
    <property type="term" value="F:phosphoglycolate phosphatase activity"/>
    <property type="evidence" value="ECO:0007669"/>
    <property type="project" value="TreeGrafter"/>
</dbReference>
<accession>A0A4Q9VS18</accession>
<dbReference type="InterPro" id="IPR006439">
    <property type="entry name" value="HAD-SF_hydro_IA"/>
</dbReference>
<dbReference type="Pfam" id="PF00702">
    <property type="entry name" value="Hydrolase"/>
    <property type="match status" value="1"/>
</dbReference>
<dbReference type="SFLD" id="SFLDS00003">
    <property type="entry name" value="Haloacid_Dehalogenase"/>
    <property type="match status" value="1"/>
</dbReference>
<dbReference type="InterPro" id="IPR036412">
    <property type="entry name" value="HAD-like_sf"/>
</dbReference>
<dbReference type="InterPro" id="IPR023198">
    <property type="entry name" value="PGP-like_dom2"/>
</dbReference>
<organism evidence="1 2">
    <name type="scientific">Siculibacillus lacustris</name>
    <dbReference type="NCBI Taxonomy" id="1549641"/>
    <lineage>
        <taxon>Bacteria</taxon>
        <taxon>Pseudomonadati</taxon>
        <taxon>Pseudomonadota</taxon>
        <taxon>Alphaproteobacteria</taxon>
        <taxon>Hyphomicrobiales</taxon>
        <taxon>Ancalomicrobiaceae</taxon>
        <taxon>Siculibacillus</taxon>
    </lineage>
</organism>
<protein>
    <submittedName>
        <fullName evidence="1">HAD family hydrolase</fullName>
    </submittedName>
</protein>
<dbReference type="InterPro" id="IPR023214">
    <property type="entry name" value="HAD_sf"/>
</dbReference>
<dbReference type="EMBL" id="SJFN01000010">
    <property type="protein sequence ID" value="TBW38732.1"/>
    <property type="molecule type" value="Genomic_DNA"/>
</dbReference>
<dbReference type="Proteomes" id="UP000292781">
    <property type="component" value="Unassembled WGS sequence"/>
</dbReference>
<dbReference type="Gene3D" id="1.10.150.240">
    <property type="entry name" value="Putative phosphatase, domain 2"/>
    <property type="match status" value="1"/>
</dbReference>
<proteinExistence type="predicted"/>
<sequence>MSDGIRAILFDKDGTLLDFWPSWGPIAVRAGTHAARGDAALAERLLAVAGIGLDGRRADPDSVFAAGSAADIARVWIAAGAPGDVDSLTHELDAIFCAAVGDVVPVGDLAAILGRLARRGYRLGIASSDGEAAIRATVERFGLEGLIDFVAGWDSGHGGKPGPGMVLAFCRAIGVAPEAVAVVGDTLHDLAMARAADAGLRVAVLTGTGTRARLAAEADVVLGSIAELEALLVDPAAAPAP</sequence>
<name>A0A4Q9VS18_9HYPH</name>
<dbReference type="OrthoDB" id="9797743at2"/>
<dbReference type="RefSeq" id="WP_131308230.1">
    <property type="nucleotide sequence ID" value="NZ_SJFN01000010.1"/>
</dbReference>
<dbReference type="PANTHER" id="PTHR43434:SF22">
    <property type="entry name" value="PHOSPHOGLYCOLATE PHOSPHATASE"/>
    <property type="match status" value="1"/>
</dbReference>
<gene>
    <name evidence="1" type="ORF">EYW49_08550</name>
</gene>
<dbReference type="SUPFAM" id="SSF56784">
    <property type="entry name" value="HAD-like"/>
    <property type="match status" value="1"/>
</dbReference>
<keyword evidence="1" id="KW-0378">Hydrolase</keyword>
<dbReference type="PANTHER" id="PTHR43434">
    <property type="entry name" value="PHOSPHOGLYCOLATE PHOSPHATASE"/>
    <property type="match status" value="1"/>
</dbReference>
<dbReference type="NCBIfam" id="TIGR01549">
    <property type="entry name" value="HAD-SF-IA-v1"/>
    <property type="match status" value="1"/>
</dbReference>
<dbReference type="GO" id="GO:0006281">
    <property type="term" value="P:DNA repair"/>
    <property type="evidence" value="ECO:0007669"/>
    <property type="project" value="TreeGrafter"/>
</dbReference>
<evidence type="ECO:0000313" key="1">
    <source>
        <dbReference type="EMBL" id="TBW38732.1"/>
    </source>
</evidence>
<dbReference type="AlphaFoldDB" id="A0A4Q9VS18"/>
<reference evidence="1 2" key="1">
    <citation type="submission" date="2019-02" db="EMBL/GenBank/DDBJ databases">
        <title>Siculibacillus lacustris gen. nov., sp. nov., a new rosette-forming bacterium isolated from a freshwater crater lake (Lake St. Ana, Romania).</title>
        <authorList>
            <person name="Felfoldi T."/>
            <person name="Marton Z."/>
            <person name="Szabo A."/>
            <person name="Mentes A."/>
            <person name="Boka K."/>
            <person name="Marialigeti K."/>
            <person name="Mathe I."/>
            <person name="Koncz M."/>
            <person name="Schumann P."/>
            <person name="Toth E."/>
        </authorList>
    </citation>
    <scope>NUCLEOTIDE SEQUENCE [LARGE SCALE GENOMIC DNA]</scope>
    <source>
        <strain evidence="1 2">SA-279</strain>
    </source>
</reference>
<dbReference type="InterPro" id="IPR050155">
    <property type="entry name" value="HAD-like_hydrolase_sf"/>
</dbReference>
<dbReference type="Gene3D" id="3.40.50.1000">
    <property type="entry name" value="HAD superfamily/HAD-like"/>
    <property type="match status" value="1"/>
</dbReference>
<evidence type="ECO:0000313" key="2">
    <source>
        <dbReference type="Proteomes" id="UP000292781"/>
    </source>
</evidence>
<keyword evidence="2" id="KW-1185">Reference proteome</keyword>
<comment type="caution">
    <text evidence="1">The sequence shown here is derived from an EMBL/GenBank/DDBJ whole genome shotgun (WGS) entry which is preliminary data.</text>
</comment>
<dbReference type="CDD" id="cd01427">
    <property type="entry name" value="HAD_like"/>
    <property type="match status" value="1"/>
</dbReference>
<dbReference type="SFLD" id="SFLDG01129">
    <property type="entry name" value="C1.5:_HAD__Beta-PGM__Phosphata"/>
    <property type="match status" value="1"/>
</dbReference>